<keyword evidence="3" id="KW-1185">Reference proteome</keyword>
<dbReference type="InterPro" id="IPR008006">
    <property type="entry name" value="Peptidase_M26_N_dom"/>
</dbReference>
<dbReference type="EMBL" id="JBHTBL010000031">
    <property type="protein sequence ID" value="MFC7326047.1"/>
    <property type="molecule type" value="Genomic_DNA"/>
</dbReference>
<dbReference type="PROSITE" id="PS50222">
    <property type="entry name" value="EF_HAND_2"/>
    <property type="match status" value="1"/>
</dbReference>
<evidence type="ECO:0000259" key="1">
    <source>
        <dbReference type="PROSITE" id="PS50222"/>
    </source>
</evidence>
<sequence>MTTTRKQASAIIWSALIITAMIGGYVAVGGAAAADHSVNSVHADVDPSALEGDGTEANPYQITNVSELQAMEDDLDAYYELTSDIDASNTAEWNNGSGFDPVGEFTGTLHGNGYNITGLTIDRADEFGVGLFSRTDRATVTAVSLINVTVTGRDRVGALIGGNDGGTVQNVTARGSVSGTDRVGGLIGTNRPGSVVNNSYATTTVTGAGQDIGGLVGTNGRESVIDSSYATGAVTGDDTDVGGLAGRNIGRIIDSHATGDVEANINGSQSRSGNRVGGLTGYNQGNIVNSYATGTVTGSSRVGGLVGVNFDYNDTETVVRNSYATGDVTGDNGSIGGLVGGNFEGAPVGDLVPSLEIRVTNSYATGDVSGDINTGGLVGYNNGSVDQSFAVGDVEGDSDVGGLVGQNDEQVEKSYWDTDATGQPTSAGSATGLTTAEMEGEAAQVNMDGFDFEAIWMTTESYPTLRDLPNRPTQGEQSVASIIAPPDASYTPSAPYTIGTFHNATGTIDSNDVGIRLVNATADNGTVVVLNDAVPVTGNVNTTIPAGSLSGNVTIAAQLYNLSSQQVVASDTVNLTAETSVEQPGPSVTFDDQTVENGSSTVTVDSATLPDGGFVAIHSTPVVPDYGTAVDSVVGVSEYLENGTSENITVTLDEPVTESQTLVAMPHLDTNGNETYDFVTSNGSADGPYIAGGEAVTDSASVTVDAGSPLDGAAGEFDNDGDGTVSASELGDAVNAFGQGNLSAAELGEVVNAFGQS</sequence>
<reference evidence="2 3" key="1">
    <citation type="journal article" date="2019" name="Int. J. Syst. Evol. Microbiol.">
        <title>The Global Catalogue of Microorganisms (GCM) 10K type strain sequencing project: providing services to taxonomists for standard genome sequencing and annotation.</title>
        <authorList>
            <consortium name="The Broad Institute Genomics Platform"/>
            <consortium name="The Broad Institute Genome Sequencing Center for Infectious Disease"/>
            <person name="Wu L."/>
            <person name="Ma J."/>
        </authorList>
    </citation>
    <scope>NUCLEOTIDE SEQUENCE [LARGE SCALE GENOMIC DNA]</scope>
    <source>
        <strain evidence="2 3">CGMCC 1.12554</strain>
    </source>
</reference>
<feature type="domain" description="EF-hand" evidence="1">
    <location>
        <begin position="716"/>
        <end position="740"/>
    </location>
</feature>
<comment type="caution">
    <text evidence="2">The sequence shown here is derived from an EMBL/GenBank/DDBJ whole genome shotgun (WGS) entry which is preliminary data.</text>
</comment>
<dbReference type="AlphaFoldDB" id="A0ABD6APH1"/>
<gene>
    <name evidence="2" type="ORF">ACFQMF_15935</name>
</gene>
<dbReference type="Pfam" id="PF05342">
    <property type="entry name" value="Peptidase_M26_N"/>
    <property type="match status" value="1"/>
</dbReference>
<dbReference type="InterPro" id="IPR011493">
    <property type="entry name" value="GLUG"/>
</dbReference>
<protein>
    <submittedName>
        <fullName evidence="2">Beta strand repeat-containing protein</fullName>
    </submittedName>
</protein>
<dbReference type="Proteomes" id="UP001596545">
    <property type="component" value="Unassembled WGS sequence"/>
</dbReference>
<proteinExistence type="predicted"/>
<dbReference type="Gene3D" id="2.160.20.110">
    <property type="match status" value="2"/>
</dbReference>
<dbReference type="InterPro" id="IPR002048">
    <property type="entry name" value="EF_hand_dom"/>
</dbReference>
<dbReference type="RefSeq" id="WP_256410087.1">
    <property type="nucleotide sequence ID" value="NZ_JANHDN010000010.1"/>
</dbReference>
<evidence type="ECO:0000313" key="3">
    <source>
        <dbReference type="Proteomes" id="UP001596545"/>
    </source>
</evidence>
<name>A0ABD6APH1_9EURY</name>
<accession>A0ABD6APH1</accession>
<evidence type="ECO:0000313" key="2">
    <source>
        <dbReference type="EMBL" id="MFC7326047.1"/>
    </source>
</evidence>
<dbReference type="Pfam" id="PF23951">
    <property type="entry name" value="DUF7282"/>
    <property type="match status" value="1"/>
</dbReference>
<organism evidence="2 3">
    <name type="scientific">Halorubrum rutilum</name>
    <dbReference type="NCBI Taxonomy" id="1364933"/>
    <lineage>
        <taxon>Archaea</taxon>
        <taxon>Methanobacteriati</taxon>
        <taxon>Methanobacteriota</taxon>
        <taxon>Stenosarchaea group</taxon>
        <taxon>Halobacteria</taxon>
        <taxon>Halobacteriales</taxon>
        <taxon>Haloferacaceae</taxon>
        <taxon>Halorubrum</taxon>
    </lineage>
</organism>
<dbReference type="InterPro" id="IPR055706">
    <property type="entry name" value="Slg1/2_DUF7282"/>
</dbReference>
<dbReference type="Pfam" id="PF07581">
    <property type="entry name" value="Glug"/>
    <property type="match status" value="5"/>
</dbReference>
<dbReference type="PROSITE" id="PS00018">
    <property type="entry name" value="EF_HAND_1"/>
    <property type="match status" value="1"/>
</dbReference>
<dbReference type="InterPro" id="IPR018247">
    <property type="entry name" value="EF_Hand_1_Ca_BS"/>
</dbReference>